<dbReference type="Proteomes" id="UP001497522">
    <property type="component" value="Chromosome 4"/>
</dbReference>
<protein>
    <submittedName>
        <fullName evidence="2">Uncharacterized protein</fullName>
    </submittedName>
</protein>
<feature type="compositionally biased region" description="Basic and acidic residues" evidence="1">
    <location>
        <begin position="40"/>
        <end position="58"/>
    </location>
</feature>
<evidence type="ECO:0000313" key="3">
    <source>
        <dbReference type="Proteomes" id="UP001497522"/>
    </source>
</evidence>
<accession>A0ABP1BH78</accession>
<keyword evidence="3" id="KW-1185">Reference proteome</keyword>
<dbReference type="EMBL" id="OZ023705">
    <property type="protein sequence ID" value="CAK9874918.1"/>
    <property type="molecule type" value="Genomic_DNA"/>
</dbReference>
<gene>
    <name evidence="2" type="ORF">CSSPJE1EN2_LOCUS17167</name>
</gene>
<evidence type="ECO:0000256" key="1">
    <source>
        <dbReference type="SAM" id="MobiDB-lite"/>
    </source>
</evidence>
<name>A0ABP1BH78_9BRYO</name>
<organism evidence="2 3">
    <name type="scientific">Sphagnum jensenii</name>
    <dbReference type="NCBI Taxonomy" id="128206"/>
    <lineage>
        <taxon>Eukaryota</taxon>
        <taxon>Viridiplantae</taxon>
        <taxon>Streptophyta</taxon>
        <taxon>Embryophyta</taxon>
        <taxon>Bryophyta</taxon>
        <taxon>Sphagnophytina</taxon>
        <taxon>Sphagnopsida</taxon>
        <taxon>Sphagnales</taxon>
        <taxon>Sphagnaceae</taxon>
        <taxon>Sphagnum</taxon>
    </lineage>
</organism>
<sequence length="103" mass="11507">MRILNSAWKYFRSAAEVSLFLHTLEADCENCSSSSGATADKADGRTKNMRNTDSDREGVEVSATLHQQLSTCTPLPLHPPNAQLWCKLLLGLKTFVVYYIERS</sequence>
<feature type="region of interest" description="Disordered" evidence="1">
    <location>
        <begin position="31"/>
        <end position="58"/>
    </location>
</feature>
<reference evidence="2" key="1">
    <citation type="submission" date="2024-03" db="EMBL/GenBank/DDBJ databases">
        <authorList>
            <consortium name="ELIXIR-Norway"/>
            <consortium name="Elixir Norway"/>
        </authorList>
    </citation>
    <scope>NUCLEOTIDE SEQUENCE</scope>
</reference>
<evidence type="ECO:0000313" key="2">
    <source>
        <dbReference type="EMBL" id="CAK9874918.1"/>
    </source>
</evidence>
<proteinExistence type="predicted"/>